<protein>
    <submittedName>
        <fullName evidence="2">Sugar phosphate isomerase/epimerase family protein</fullName>
    </submittedName>
</protein>
<dbReference type="SUPFAM" id="SSF51658">
    <property type="entry name" value="Xylose isomerase-like"/>
    <property type="match status" value="1"/>
</dbReference>
<dbReference type="RefSeq" id="WP_379929922.1">
    <property type="nucleotide sequence ID" value="NZ_JBHUMM010000037.1"/>
</dbReference>
<dbReference type="Pfam" id="PF01261">
    <property type="entry name" value="AP_endonuc_2"/>
    <property type="match status" value="1"/>
</dbReference>
<dbReference type="InterPro" id="IPR013022">
    <property type="entry name" value="Xyl_isomerase-like_TIM-brl"/>
</dbReference>
<comment type="caution">
    <text evidence="2">The sequence shown here is derived from an EMBL/GenBank/DDBJ whole genome shotgun (WGS) entry which is preliminary data.</text>
</comment>
<name>A0ABW5RD90_9BACL</name>
<dbReference type="Gene3D" id="3.20.20.150">
    <property type="entry name" value="Divalent-metal-dependent TIM barrel enzymes"/>
    <property type="match status" value="1"/>
</dbReference>
<feature type="domain" description="Xylose isomerase-like TIM barrel" evidence="1">
    <location>
        <begin position="22"/>
        <end position="274"/>
    </location>
</feature>
<accession>A0ABW5RD90</accession>
<organism evidence="2 3">
    <name type="scientific">Marinicrinis sediminis</name>
    <dbReference type="NCBI Taxonomy" id="1652465"/>
    <lineage>
        <taxon>Bacteria</taxon>
        <taxon>Bacillati</taxon>
        <taxon>Bacillota</taxon>
        <taxon>Bacilli</taxon>
        <taxon>Bacillales</taxon>
        <taxon>Paenibacillaceae</taxon>
    </lineage>
</organism>
<dbReference type="GO" id="GO:0016853">
    <property type="term" value="F:isomerase activity"/>
    <property type="evidence" value="ECO:0007669"/>
    <property type="project" value="UniProtKB-KW"/>
</dbReference>
<keyword evidence="2" id="KW-0413">Isomerase</keyword>
<dbReference type="PANTHER" id="PTHR12110">
    <property type="entry name" value="HYDROXYPYRUVATE ISOMERASE"/>
    <property type="match status" value="1"/>
</dbReference>
<proteinExistence type="predicted"/>
<evidence type="ECO:0000313" key="3">
    <source>
        <dbReference type="Proteomes" id="UP001597497"/>
    </source>
</evidence>
<dbReference type="EMBL" id="JBHUMM010000037">
    <property type="protein sequence ID" value="MFD2672359.1"/>
    <property type="molecule type" value="Genomic_DNA"/>
</dbReference>
<dbReference type="InterPro" id="IPR050312">
    <property type="entry name" value="IolE/XylAMocC-like"/>
</dbReference>
<dbReference type="InterPro" id="IPR036237">
    <property type="entry name" value="Xyl_isomerase-like_sf"/>
</dbReference>
<evidence type="ECO:0000259" key="1">
    <source>
        <dbReference type="Pfam" id="PF01261"/>
    </source>
</evidence>
<dbReference type="Proteomes" id="UP001597497">
    <property type="component" value="Unassembled WGS sequence"/>
</dbReference>
<gene>
    <name evidence="2" type="ORF">ACFSUC_12360</name>
</gene>
<evidence type="ECO:0000313" key="2">
    <source>
        <dbReference type="EMBL" id="MFD2672359.1"/>
    </source>
</evidence>
<sequence length="289" mass="33213">MNISLCTISFRHELVSLSDLIQFAARRGFQGIELWGVHARSICHRFDDQVHLLKAQLAQNGLKVSMISDYVDFSAQRTQEDRLAQMDELIAMAEAFQCAKIRIFAGDRGSCGITEEQWYQYVEIFKQLSAYTHEHDKLLLIETHPGTLADCLPSTLRLLHDVKHPAFRVNLDFLHMWESGIHPIEAIRTLKPWVSHVHLKNVRDRQSLSVFEPLNVYAPSGSREGIVPLESGAVQYEEILDWLQREMPGMDGSIEWFGPKPFEQITNELQWIQDQLHIQRNQPLSGVNS</sequence>
<reference evidence="3" key="1">
    <citation type="journal article" date="2019" name="Int. J. Syst. Evol. Microbiol.">
        <title>The Global Catalogue of Microorganisms (GCM) 10K type strain sequencing project: providing services to taxonomists for standard genome sequencing and annotation.</title>
        <authorList>
            <consortium name="The Broad Institute Genomics Platform"/>
            <consortium name="The Broad Institute Genome Sequencing Center for Infectious Disease"/>
            <person name="Wu L."/>
            <person name="Ma J."/>
        </authorList>
    </citation>
    <scope>NUCLEOTIDE SEQUENCE [LARGE SCALE GENOMIC DNA]</scope>
    <source>
        <strain evidence="3">KCTC 33676</strain>
    </source>
</reference>
<keyword evidence="3" id="KW-1185">Reference proteome</keyword>
<dbReference type="PANTHER" id="PTHR12110:SF21">
    <property type="entry name" value="XYLOSE ISOMERASE-LIKE TIM BARREL DOMAIN-CONTAINING PROTEIN"/>
    <property type="match status" value="1"/>
</dbReference>